<sequence length="184" mass="21212">MYVEIVCIDKTPTLLLLLPRLFHFLLHHLTPPNTTYNKLVHQPSKCLLRTTSRCNTRPRRLWMPPRPQSTLRQRKNRFASQLPRHVQYESLRFCRRLVNRSLKGPSWACVAVESSSTFAPASSAARCAKHAVLASTIVAAARQRYRVFENGTCLLRCHEIIPCCLRTPSVALRRRKSSHRCIAR</sequence>
<organism evidence="2">
    <name type="scientific">Dissoconium aciculare CBS 342.82</name>
    <dbReference type="NCBI Taxonomy" id="1314786"/>
    <lineage>
        <taxon>Eukaryota</taxon>
        <taxon>Fungi</taxon>
        <taxon>Dikarya</taxon>
        <taxon>Ascomycota</taxon>
        <taxon>Pezizomycotina</taxon>
        <taxon>Dothideomycetes</taxon>
        <taxon>Dothideomycetidae</taxon>
        <taxon>Mycosphaerellales</taxon>
        <taxon>Dissoconiaceae</taxon>
        <taxon>Dissoconium</taxon>
    </lineage>
</organism>
<evidence type="ECO:0000313" key="1">
    <source>
        <dbReference type="Proteomes" id="UP000504637"/>
    </source>
</evidence>
<dbReference type="GeneID" id="54357263"/>
<gene>
    <name evidence="2" type="ORF">K489DRAFT_181645</name>
</gene>
<accession>A0A6J3M961</accession>
<evidence type="ECO:0000313" key="2">
    <source>
        <dbReference type="RefSeq" id="XP_033461434.1"/>
    </source>
</evidence>
<dbReference type="AlphaFoldDB" id="A0A6J3M961"/>
<protein>
    <submittedName>
        <fullName evidence="2">Uncharacterized protein</fullName>
    </submittedName>
</protein>
<proteinExistence type="predicted"/>
<keyword evidence="1" id="KW-1185">Reference proteome</keyword>
<name>A0A6J3M961_9PEZI</name>
<reference evidence="2" key="2">
    <citation type="submission" date="2020-04" db="EMBL/GenBank/DDBJ databases">
        <authorList>
            <consortium name="NCBI Genome Project"/>
        </authorList>
    </citation>
    <scope>NUCLEOTIDE SEQUENCE</scope>
    <source>
        <strain evidence="2">CBS 342.82</strain>
    </source>
</reference>
<reference evidence="2" key="1">
    <citation type="submission" date="2020-01" db="EMBL/GenBank/DDBJ databases">
        <authorList>
            <consortium name="DOE Joint Genome Institute"/>
            <person name="Haridas S."/>
            <person name="Albert R."/>
            <person name="Binder M."/>
            <person name="Bloem J."/>
            <person name="Labutti K."/>
            <person name="Salamov A."/>
            <person name="Andreopoulos B."/>
            <person name="Baker S.E."/>
            <person name="Barry K."/>
            <person name="Bills G."/>
            <person name="Bluhm B.H."/>
            <person name="Cannon C."/>
            <person name="Castanera R."/>
            <person name="Culley D.E."/>
            <person name="Daum C."/>
            <person name="Ezra D."/>
            <person name="Gonzalez J.B."/>
            <person name="Henrissat B."/>
            <person name="Kuo A."/>
            <person name="Liang C."/>
            <person name="Lipzen A."/>
            <person name="Lutzoni F."/>
            <person name="Magnuson J."/>
            <person name="Mondo S."/>
            <person name="Nolan M."/>
            <person name="Ohm R."/>
            <person name="Pangilinan J."/>
            <person name="Park H.-J."/>
            <person name="Ramirez L."/>
            <person name="Alfaro M."/>
            <person name="Sun H."/>
            <person name="Tritt A."/>
            <person name="Yoshinaga Y."/>
            <person name="Zwiers L.-H."/>
            <person name="Turgeon B.G."/>
            <person name="Goodwin S.B."/>
            <person name="Spatafora J.W."/>
            <person name="Crous P.W."/>
            <person name="Grigoriev I.V."/>
        </authorList>
    </citation>
    <scope>NUCLEOTIDE SEQUENCE</scope>
    <source>
        <strain evidence="2">CBS 342.82</strain>
    </source>
</reference>
<reference evidence="2" key="3">
    <citation type="submission" date="2025-08" db="UniProtKB">
        <authorList>
            <consortium name="RefSeq"/>
        </authorList>
    </citation>
    <scope>IDENTIFICATION</scope>
    <source>
        <strain evidence="2">CBS 342.82</strain>
    </source>
</reference>
<dbReference type="Proteomes" id="UP000504637">
    <property type="component" value="Unplaced"/>
</dbReference>
<dbReference type="RefSeq" id="XP_033461434.1">
    <property type="nucleotide sequence ID" value="XM_033599464.1"/>
</dbReference>